<organism evidence="1 2">
    <name type="scientific">Rhodovulum sulfidophilum</name>
    <name type="common">Rhodobacter sulfidophilus</name>
    <dbReference type="NCBI Taxonomy" id="35806"/>
    <lineage>
        <taxon>Bacteria</taxon>
        <taxon>Pseudomonadati</taxon>
        <taxon>Pseudomonadota</taxon>
        <taxon>Alphaproteobacteria</taxon>
        <taxon>Rhodobacterales</taxon>
        <taxon>Paracoccaceae</taxon>
        <taxon>Rhodovulum</taxon>
    </lineage>
</organism>
<reference evidence="1 2" key="1">
    <citation type="submission" date="2015-02" db="EMBL/GenBank/DDBJ databases">
        <title>Genome sequene of Rhodovulum sulfidophilum DSM 2351.</title>
        <authorList>
            <person name="Nagao N."/>
        </authorList>
    </citation>
    <scope>NUCLEOTIDE SEQUENCE [LARGE SCALE GENOMIC DNA]</scope>
    <source>
        <strain evidence="1 2">DSM 2351</strain>
    </source>
</reference>
<evidence type="ECO:0000313" key="1">
    <source>
        <dbReference type="EMBL" id="BAQ67415.1"/>
    </source>
</evidence>
<dbReference type="AlphaFoldDB" id="A0A0D6AXQ1"/>
<dbReference type="Proteomes" id="UP000064912">
    <property type="component" value="Chromosome"/>
</dbReference>
<dbReference type="EMBL" id="AP014800">
    <property type="protein sequence ID" value="BAQ67415.1"/>
    <property type="molecule type" value="Genomic_DNA"/>
</dbReference>
<evidence type="ECO:0000313" key="2">
    <source>
        <dbReference type="Proteomes" id="UP000064912"/>
    </source>
</evidence>
<sequence length="62" mass="6757">MGGAVEPATSECHPFGKTHARSFIAVGHKPGRTYARIRGASQPHRVNCVSPRLREPYNVSGR</sequence>
<accession>A0A0D6AXQ1</accession>
<gene>
    <name evidence="1" type="ORF">NHU_00244</name>
</gene>
<dbReference type="KEGG" id="rsu:NHU_00244"/>
<protein>
    <submittedName>
        <fullName evidence="1">Dual specificity phosphatase</fullName>
    </submittedName>
</protein>
<name>A0A0D6AXQ1_RHOSU</name>
<proteinExistence type="predicted"/>